<keyword evidence="1" id="KW-0175">Coiled coil</keyword>
<evidence type="ECO:0000313" key="4">
    <source>
        <dbReference type="Proteomes" id="UP000663440"/>
    </source>
</evidence>
<accession>A0ABX7QBK4</accession>
<feature type="chain" id="PRO_5045108529" evidence="2">
    <location>
        <begin position="18"/>
        <end position="422"/>
    </location>
</feature>
<dbReference type="Proteomes" id="UP000663440">
    <property type="component" value="Chromosome"/>
</dbReference>
<evidence type="ECO:0000256" key="2">
    <source>
        <dbReference type="SAM" id="SignalP"/>
    </source>
</evidence>
<feature type="signal peptide" evidence="2">
    <location>
        <begin position="1"/>
        <end position="17"/>
    </location>
</feature>
<reference evidence="3 4" key="1">
    <citation type="submission" date="2021-03" db="EMBL/GenBank/DDBJ databases">
        <title>Flavobacterium kribbensis sp. nov, an endophytic bacteria, isolated from soybean.</title>
        <authorList>
            <person name="Lee J."/>
            <person name="Seo J."/>
        </authorList>
    </citation>
    <scope>NUCLEOTIDE SEQUENCE [LARGE SCALE GENOMIC DNA]</scope>
    <source>
        <strain evidence="3 4">BB8</strain>
    </source>
</reference>
<gene>
    <name evidence="3" type="ORF">J0383_17160</name>
</gene>
<feature type="coiled-coil region" evidence="1">
    <location>
        <begin position="374"/>
        <end position="401"/>
    </location>
</feature>
<dbReference type="EMBL" id="CP071448">
    <property type="protein sequence ID" value="QSW87991.1"/>
    <property type="molecule type" value="Genomic_DNA"/>
</dbReference>
<keyword evidence="2" id="KW-0732">Signal</keyword>
<organism evidence="3 4">
    <name type="scientific">Flavobacterium endoglycinae</name>
    <dbReference type="NCBI Taxonomy" id="2816357"/>
    <lineage>
        <taxon>Bacteria</taxon>
        <taxon>Pseudomonadati</taxon>
        <taxon>Bacteroidota</taxon>
        <taxon>Flavobacteriia</taxon>
        <taxon>Flavobacteriales</taxon>
        <taxon>Flavobacteriaceae</taxon>
        <taxon>Flavobacterium</taxon>
    </lineage>
</organism>
<evidence type="ECO:0000313" key="3">
    <source>
        <dbReference type="EMBL" id="QSW87991.1"/>
    </source>
</evidence>
<proteinExistence type="predicted"/>
<sequence>MKKIFLFAALVAQMSFAQNTFPTTGNVGVGTITPASKLDVVGTITSYEPTALSATINSFQLINSVAGNVGDNTIRNKIWTLRDGTLNNWFNARLHDGISIDNSFQTPNLDTKTWWERDPKDNIQSWGNDAVTYLTINQGNVGIGTTTPTAKLDVNSTALAATFKSTTNSVPVTIHNTGTTVASIGFKGSTSLTEYNVRVGADGSDFIAYTSNVERMRINSNGNVGIGSINPLNTFEVKVATGTGTSSVDGISVHDGATYRLGINIGVNTAGEYSFLQGIKGGIGQRNIILNPTGGSVGIGTLTTGTHKLAVEGSIGAREIKVMATGWSDFVFKKEYNLPTLEQVEKHIAEKGHLENIPSEEEVLKNGINLGEMNAKLLQKIEELTLYMIEMKKENEKVKNENFLLKKSQIGLEKRILKLENK</sequence>
<dbReference type="RefSeq" id="WP_207295200.1">
    <property type="nucleotide sequence ID" value="NZ_CP071448.1"/>
</dbReference>
<evidence type="ECO:0000256" key="1">
    <source>
        <dbReference type="SAM" id="Coils"/>
    </source>
</evidence>
<keyword evidence="4" id="KW-1185">Reference proteome</keyword>
<name>A0ABX7QBK4_9FLAO</name>
<protein>
    <submittedName>
        <fullName evidence="3">Uncharacterized protein</fullName>
    </submittedName>
</protein>